<reference evidence="1" key="1">
    <citation type="journal article" date="2013" name="Environ. Microbiol.">
        <title>Seasonally variable intestinal metagenomes of the red palm weevil (Rhynchophorus ferrugineus).</title>
        <authorList>
            <person name="Jia S."/>
            <person name="Zhang X."/>
            <person name="Zhang G."/>
            <person name="Yin A."/>
            <person name="Zhang S."/>
            <person name="Li F."/>
            <person name="Wang L."/>
            <person name="Zhao D."/>
            <person name="Yun Q."/>
            <person name="Tala"/>
            <person name="Wang J."/>
            <person name="Sun G."/>
            <person name="Baabdullah M."/>
            <person name="Yu X."/>
            <person name="Hu S."/>
            <person name="Al-Mssallem I.S."/>
            <person name="Yu J."/>
        </authorList>
    </citation>
    <scope>NUCLEOTIDE SEQUENCE</scope>
</reference>
<feature type="non-terminal residue" evidence="1">
    <location>
        <position position="1"/>
    </location>
</feature>
<dbReference type="EMBL" id="KF118169">
    <property type="protein sequence ID" value="AIA85429.1"/>
    <property type="molecule type" value="Genomic_DNA"/>
</dbReference>
<dbReference type="AlphaFoldDB" id="A0A060BR88"/>
<evidence type="ECO:0000313" key="1">
    <source>
        <dbReference type="EMBL" id="AIA85429.1"/>
    </source>
</evidence>
<sequence>GHWSDKDHTFRLYENGVKVKDLNPLSVKDNGGKVVFTLPVSYQIKPGNFYQIADCKNEFVPVDLTALAGTSEFDRKYRFDGPMGAIYQKDKTVFRLFFPSGHRVLRKDQEAGGEPVHFHKDGKA</sequence>
<organism evidence="1">
    <name type="scientific">uncultured Bacillus sp</name>
    <dbReference type="NCBI Taxonomy" id="83428"/>
    <lineage>
        <taxon>Bacteria</taxon>
        <taxon>Bacillati</taxon>
        <taxon>Bacillota</taxon>
        <taxon>Bacilli</taxon>
        <taxon>Bacillales</taxon>
        <taxon>Bacillaceae</taxon>
        <taxon>Bacillus</taxon>
        <taxon>environmental samples</taxon>
    </lineage>
</organism>
<protein>
    <submittedName>
        <fullName evidence="1">CAZy families CBM48|GH13 protein</fullName>
    </submittedName>
</protein>
<proteinExistence type="predicted"/>
<name>A0A060BR88_9BACI</name>
<accession>A0A060BR88</accession>